<gene>
    <name evidence="3" type="ORF">D3873_00835</name>
</gene>
<protein>
    <submittedName>
        <fullName evidence="3">GGDEF domain-containing protein</fullName>
    </submittedName>
</protein>
<dbReference type="InterPro" id="IPR050469">
    <property type="entry name" value="Diguanylate_Cyclase"/>
</dbReference>
<feature type="transmembrane region" description="Helical" evidence="1">
    <location>
        <begin position="48"/>
        <end position="70"/>
    </location>
</feature>
<evidence type="ECO:0000313" key="3">
    <source>
        <dbReference type="EMBL" id="AYC30735.1"/>
    </source>
</evidence>
<dbReference type="SUPFAM" id="SSF55073">
    <property type="entry name" value="Nucleotide cyclase"/>
    <property type="match status" value="1"/>
</dbReference>
<dbReference type="InterPro" id="IPR000160">
    <property type="entry name" value="GGDEF_dom"/>
</dbReference>
<dbReference type="PANTHER" id="PTHR45138:SF9">
    <property type="entry name" value="DIGUANYLATE CYCLASE DGCM-RELATED"/>
    <property type="match status" value="1"/>
</dbReference>
<evidence type="ECO:0000313" key="4">
    <source>
        <dbReference type="Proteomes" id="UP000265725"/>
    </source>
</evidence>
<dbReference type="KEGG" id="paek:D3873_00835"/>
<feature type="transmembrane region" description="Helical" evidence="1">
    <location>
        <begin position="90"/>
        <end position="115"/>
    </location>
</feature>
<dbReference type="InterPro" id="IPR029787">
    <property type="entry name" value="Nucleotide_cyclase"/>
</dbReference>
<dbReference type="FunFam" id="3.30.70.270:FF:000001">
    <property type="entry name" value="Diguanylate cyclase domain protein"/>
    <property type="match status" value="1"/>
</dbReference>
<dbReference type="PANTHER" id="PTHR45138">
    <property type="entry name" value="REGULATORY COMPONENTS OF SENSORY TRANSDUCTION SYSTEM"/>
    <property type="match status" value="1"/>
</dbReference>
<keyword evidence="1" id="KW-0472">Membrane</keyword>
<feature type="transmembrane region" description="Helical" evidence="1">
    <location>
        <begin position="17"/>
        <end position="36"/>
    </location>
</feature>
<dbReference type="RefSeq" id="WP_119884440.1">
    <property type="nucleotide sequence ID" value="NZ_CP032418.1"/>
</dbReference>
<dbReference type="PROSITE" id="PS50887">
    <property type="entry name" value="GGDEF"/>
    <property type="match status" value="1"/>
</dbReference>
<keyword evidence="1" id="KW-1133">Transmembrane helix</keyword>
<keyword evidence="4" id="KW-1185">Reference proteome</keyword>
<dbReference type="GO" id="GO:0052621">
    <property type="term" value="F:diguanylate cyclase activity"/>
    <property type="evidence" value="ECO:0007669"/>
    <property type="project" value="TreeGrafter"/>
</dbReference>
<accession>A0A385YV15</accession>
<keyword evidence="1" id="KW-0812">Transmembrane</keyword>
<dbReference type="SMART" id="SM00267">
    <property type="entry name" value="GGDEF"/>
    <property type="match status" value="1"/>
</dbReference>
<feature type="domain" description="GGDEF" evidence="2">
    <location>
        <begin position="219"/>
        <end position="349"/>
    </location>
</feature>
<organism evidence="3 4">
    <name type="scientific">Paenisporosarcina cavernae</name>
    <dbReference type="NCBI Taxonomy" id="2320858"/>
    <lineage>
        <taxon>Bacteria</taxon>
        <taxon>Bacillati</taxon>
        <taxon>Bacillota</taxon>
        <taxon>Bacilli</taxon>
        <taxon>Bacillales</taxon>
        <taxon>Caryophanaceae</taxon>
        <taxon>Paenisporosarcina</taxon>
    </lineage>
</organism>
<dbReference type="Pfam" id="PF00990">
    <property type="entry name" value="GGDEF"/>
    <property type="match status" value="1"/>
</dbReference>
<sequence length="349" mass="39208">MKNFIKTAHHSDHALEIIFSSLRWLFLVIAIAVFLFQYSQDPNPTKGLFFIGLVLFGILYMGISEFYLRVSEEGSQLYTIMTKGGPFFDFIAFSALVPLTGGIDSPLIPVSYLIILHITVYWKLYGGLLSAISFAAVYTIMFFVEKGSALTSALFVEFACTVLFLLLIGSLGGLIVSRERKLYIDKNALTEAANRDYLTDLLNYRAFQQTLIDQQSSCQEFYLVLADIDHFKPVNDTYGHVIGDKVLRRIAALIASIVPKHRGKVFRYGGEEFAILLDGLSDEEVQALLMEVKESIASQSFHYDEQTFSITLSFGVSKCSGESCEEFVKKVDKLLYQAKAEGRNRIVFS</sequence>
<dbReference type="Gene3D" id="3.30.70.270">
    <property type="match status" value="1"/>
</dbReference>
<proteinExistence type="predicted"/>
<feature type="transmembrane region" description="Helical" evidence="1">
    <location>
        <begin position="150"/>
        <end position="176"/>
    </location>
</feature>
<reference evidence="4" key="1">
    <citation type="submission" date="2018-09" db="EMBL/GenBank/DDBJ databases">
        <authorList>
            <person name="Zhu H."/>
        </authorList>
    </citation>
    <scope>NUCLEOTIDE SEQUENCE [LARGE SCALE GENOMIC DNA]</scope>
    <source>
        <strain evidence="4">K2R23-3</strain>
    </source>
</reference>
<dbReference type="Proteomes" id="UP000265725">
    <property type="component" value="Chromosome"/>
</dbReference>
<dbReference type="InterPro" id="IPR043128">
    <property type="entry name" value="Rev_trsase/Diguanyl_cyclase"/>
</dbReference>
<dbReference type="NCBIfam" id="TIGR00254">
    <property type="entry name" value="GGDEF"/>
    <property type="match status" value="1"/>
</dbReference>
<evidence type="ECO:0000259" key="2">
    <source>
        <dbReference type="PROSITE" id="PS50887"/>
    </source>
</evidence>
<dbReference type="AlphaFoldDB" id="A0A385YV15"/>
<dbReference type="OrthoDB" id="69083at2"/>
<evidence type="ECO:0000256" key="1">
    <source>
        <dbReference type="SAM" id="Phobius"/>
    </source>
</evidence>
<dbReference type="CDD" id="cd01949">
    <property type="entry name" value="GGDEF"/>
    <property type="match status" value="1"/>
</dbReference>
<feature type="transmembrane region" description="Helical" evidence="1">
    <location>
        <begin position="122"/>
        <end position="144"/>
    </location>
</feature>
<name>A0A385YV15_9BACL</name>
<dbReference type="EMBL" id="CP032418">
    <property type="protein sequence ID" value="AYC30735.1"/>
    <property type="molecule type" value="Genomic_DNA"/>
</dbReference>